<accession>A0A382PZS7</accession>
<name>A0A382PZS7_9ZZZZ</name>
<reference evidence="1" key="1">
    <citation type="submission" date="2018-05" db="EMBL/GenBank/DDBJ databases">
        <authorList>
            <person name="Lanie J.A."/>
            <person name="Ng W.-L."/>
            <person name="Kazmierczak K.M."/>
            <person name="Andrzejewski T.M."/>
            <person name="Davidsen T.M."/>
            <person name="Wayne K.J."/>
            <person name="Tettelin H."/>
            <person name="Glass J.I."/>
            <person name="Rusch D."/>
            <person name="Podicherti R."/>
            <person name="Tsui H.-C.T."/>
            <person name="Winkler M.E."/>
        </authorList>
    </citation>
    <scope>NUCLEOTIDE SEQUENCE</scope>
</reference>
<sequence>YILDGIAYSFYENMDFKGEISLSGRYFPSAPAYSGQKHNNLSMAIKAEIFKDLDEQSSLIFTPFIRLDSADPNRSKGDLREFLYTKYGDDWEASIGIGQVFWGITESRNLVDIINQFDEVEDPTHKTKLGQPLGNITLIRDESYFEFYLLPYFRERPTPGKKGRLRTDPHFLKSDAKFEGGSQWTPEVAFRWLNTYDDIDVSSHLFFGYAKQPSIDIRIIDGVTNYGAAYQRIRQLGGTIQKTAGSTLYKLELIGRDGQRDSKTRRTDFLASVIGLEHTMYRVLSDNGDLGLILEYNFDSRRDRSSELLQDDLFIATRFSLNDNLNTELLLSSIFDLDG</sequence>
<gene>
    <name evidence="1" type="ORF">METZ01_LOCUS330335</name>
</gene>
<evidence type="ECO:0000313" key="1">
    <source>
        <dbReference type="EMBL" id="SVC77481.1"/>
    </source>
</evidence>
<dbReference type="EMBL" id="UINC01110162">
    <property type="protein sequence ID" value="SVC77481.1"/>
    <property type="molecule type" value="Genomic_DNA"/>
</dbReference>
<evidence type="ECO:0008006" key="2">
    <source>
        <dbReference type="Google" id="ProtNLM"/>
    </source>
</evidence>
<proteinExistence type="predicted"/>
<protein>
    <recommendedName>
        <fullName evidence="2">LptD C-terminal domain-containing protein</fullName>
    </recommendedName>
</protein>
<organism evidence="1">
    <name type="scientific">marine metagenome</name>
    <dbReference type="NCBI Taxonomy" id="408172"/>
    <lineage>
        <taxon>unclassified sequences</taxon>
        <taxon>metagenomes</taxon>
        <taxon>ecological metagenomes</taxon>
    </lineage>
</organism>
<feature type="non-terminal residue" evidence="1">
    <location>
        <position position="339"/>
    </location>
</feature>
<dbReference type="AlphaFoldDB" id="A0A382PZS7"/>
<feature type="non-terminal residue" evidence="1">
    <location>
        <position position="1"/>
    </location>
</feature>